<dbReference type="InterPro" id="IPR020422">
    <property type="entry name" value="TYR_PHOSPHATASE_DUAL_dom"/>
</dbReference>
<keyword evidence="8" id="KW-1185">Reference proteome</keyword>
<keyword evidence="4" id="KW-0904">Protein phosphatase</keyword>
<evidence type="ECO:0000256" key="3">
    <source>
        <dbReference type="ARBA" id="ARBA00022801"/>
    </source>
</evidence>
<reference evidence="7" key="1">
    <citation type="submission" date="2022-08" db="UniProtKB">
        <authorList>
            <consortium name="EnsemblMetazoa"/>
        </authorList>
    </citation>
    <scope>IDENTIFICATION</scope>
    <source>
        <strain evidence="7">Israel</strain>
    </source>
</reference>
<dbReference type="EMBL" id="AJVK01013033">
    <property type="status" value="NOT_ANNOTATED_CDS"/>
    <property type="molecule type" value="Genomic_DNA"/>
</dbReference>
<protein>
    <recommendedName>
        <fullName evidence="2">protein-tyrosine-phosphatase</fullName>
        <ecNumber evidence="2">3.1.3.48</ecNumber>
    </recommendedName>
</protein>
<dbReference type="InterPro" id="IPR000340">
    <property type="entry name" value="Dual-sp_phosphatase_cat-dom"/>
</dbReference>
<feature type="domain" description="Tyrosine specific protein phosphatases" evidence="6">
    <location>
        <begin position="47"/>
        <end position="107"/>
    </location>
</feature>
<evidence type="ECO:0000313" key="8">
    <source>
        <dbReference type="Proteomes" id="UP000092462"/>
    </source>
</evidence>
<proteinExistence type="inferred from homology"/>
<dbReference type="PROSITE" id="PS50054">
    <property type="entry name" value="TYR_PHOSPHATASE_DUAL"/>
    <property type="match status" value="1"/>
</dbReference>
<name>A0A1B0D9R4_PHLPP</name>
<dbReference type="Pfam" id="PF00782">
    <property type="entry name" value="DSPc"/>
    <property type="match status" value="1"/>
</dbReference>
<accession>A0A1B0D9R4</accession>
<dbReference type="Proteomes" id="UP000092462">
    <property type="component" value="Unassembled WGS sequence"/>
</dbReference>
<feature type="domain" description="Tyrosine-protein phosphatase" evidence="5">
    <location>
        <begin position="1"/>
        <end position="126"/>
    </location>
</feature>
<dbReference type="PANTHER" id="PTHR10159">
    <property type="entry name" value="DUAL SPECIFICITY PROTEIN PHOSPHATASE"/>
    <property type="match status" value="1"/>
</dbReference>
<dbReference type="FunFam" id="3.90.190.10:FF:000157">
    <property type="entry name" value="Protein-tyrosine phosphatase"/>
    <property type="match status" value="1"/>
</dbReference>
<dbReference type="Gene3D" id="3.90.190.10">
    <property type="entry name" value="Protein tyrosine phosphatase superfamily"/>
    <property type="match status" value="1"/>
</dbReference>
<dbReference type="EMBL" id="AJVK01013032">
    <property type="status" value="NOT_ANNOTATED_CDS"/>
    <property type="molecule type" value="Genomic_DNA"/>
</dbReference>
<dbReference type="EnsemblMetazoa" id="PPAI004376-RA">
    <property type="protein sequence ID" value="PPAI004376-PA"/>
    <property type="gene ID" value="PPAI004376"/>
</dbReference>
<evidence type="ECO:0000256" key="1">
    <source>
        <dbReference type="ARBA" id="ARBA00008601"/>
    </source>
</evidence>
<dbReference type="InterPro" id="IPR029021">
    <property type="entry name" value="Prot-tyrosine_phosphatase-like"/>
</dbReference>
<keyword evidence="3" id="KW-0378">Hydrolase</keyword>
<dbReference type="GO" id="GO:0033550">
    <property type="term" value="F:MAP kinase tyrosine phosphatase activity"/>
    <property type="evidence" value="ECO:0007669"/>
    <property type="project" value="TreeGrafter"/>
</dbReference>
<dbReference type="GO" id="GO:0005829">
    <property type="term" value="C:cytosol"/>
    <property type="evidence" value="ECO:0007669"/>
    <property type="project" value="TreeGrafter"/>
</dbReference>
<evidence type="ECO:0000256" key="4">
    <source>
        <dbReference type="ARBA" id="ARBA00022912"/>
    </source>
</evidence>
<dbReference type="EC" id="3.1.3.48" evidence="2"/>
<dbReference type="AlphaFoldDB" id="A0A1B0D9R4"/>
<dbReference type="PROSITE" id="PS50056">
    <property type="entry name" value="TYR_PHOSPHATASE_2"/>
    <property type="match status" value="1"/>
</dbReference>
<comment type="similarity">
    <text evidence="1">Belongs to the protein-tyrosine phosphatase family. Non-receptor class dual specificity subfamily.</text>
</comment>
<dbReference type="VEuPathDB" id="VectorBase:PPAPM1_001810"/>
<evidence type="ECO:0000259" key="5">
    <source>
        <dbReference type="PROSITE" id="PS50054"/>
    </source>
</evidence>
<dbReference type="GO" id="GO:0043409">
    <property type="term" value="P:negative regulation of MAPK cascade"/>
    <property type="evidence" value="ECO:0007669"/>
    <property type="project" value="TreeGrafter"/>
</dbReference>
<dbReference type="GO" id="GO:0008330">
    <property type="term" value="F:protein tyrosine/threonine phosphatase activity"/>
    <property type="evidence" value="ECO:0007669"/>
    <property type="project" value="TreeGrafter"/>
</dbReference>
<dbReference type="SMART" id="SM00195">
    <property type="entry name" value="DSPc"/>
    <property type="match status" value="1"/>
</dbReference>
<dbReference type="InterPro" id="IPR000387">
    <property type="entry name" value="Tyr_Pase_dom"/>
</dbReference>
<dbReference type="SUPFAM" id="SSF52799">
    <property type="entry name" value="(Phosphotyrosine protein) phosphatases II"/>
    <property type="match status" value="1"/>
</dbReference>
<dbReference type="GO" id="GO:0017017">
    <property type="term" value="F:MAP kinase tyrosine/serine/threonine phosphatase activity"/>
    <property type="evidence" value="ECO:0007669"/>
    <property type="project" value="TreeGrafter"/>
</dbReference>
<evidence type="ECO:0000256" key="2">
    <source>
        <dbReference type="ARBA" id="ARBA00013064"/>
    </source>
</evidence>
<organism evidence="7 8">
    <name type="scientific">Phlebotomus papatasi</name>
    <name type="common">Sandfly</name>
    <dbReference type="NCBI Taxonomy" id="29031"/>
    <lineage>
        <taxon>Eukaryota</taxon>
        <taxon>Metazoa</taxon>
        <taxon>Ecdysozoa</taxon>
        <taxon>Arthropoda</taxon>
        <taxon>Hexapoda</taxon>
        <taxon>Insecta</taxon>
        <taxon>Pterygota</taxon>
        <taxon>Neoptera</taxon>
        <taxon>Endopterygota</taxon>
        <taxon>Diptera</taxon>
        <taxon>Nematocera</taxon>
        <taxon>Psychodoidea</taxon>
        <taxon>Psychodidae</taxon>
        <taxon>Phlebotomus</taxon>
        <taxon>Phlebotomus</taxon>
    </lineage>
</organism>
<sequence length="197" mass="21650">MAGVVCYPTSWYVLNVTPDLPNVFEGSGGIQYLQIPITDHWSQDVAVYFPTAIQFIEEARTKGAAVLVHCLAGVSRSVTVTLAYLMHARSLCLNDAFSLVRSRKPDVSPNFHFMEQLHSFERQLKSTPTGRPGSAVGDAPQQPLLARTTRATKYSCACIEVECKCMQTDFLATTTGVSPDSGIEFDRWTPGDTETPK</sequence>
<dbReference type="VEuPathDB" id="VectorBase:PPAI004376"/>
<dbReference type="PANTHER" id="PTHR10159:SF519">
    <property type="entry name" value="DUAL SPECIFICITY PROTEIN PHOSPHATASE MPK3"/>
    <property type="match status" value="1"/>
</dbReference>
<evidence type="ECO:0000313" key="7">
    <source>
        <dbReference type="EnsemblMetazoa" id="PPAI004376-PA"/>
    </source>
</evidence>
<evidence type="ECO:0000259" key="6">
    <source>
        <dbReference type="PROSITE" id="PS50056"/>
    </source>
</evidence>